<organism evidence="9 10">
    <name type="scientific">Vibrio hangzhouensis</name>
    <dbReference type="NCBI Taxonomy" id="462991"/>
    <lineage>
        <taxon>Bacteria</taxon>
        <taxon>Pseudomonadati</taxon>
        <taxon>Pseudomonadota</taxon>
        <taxon>Gammaproteobacteria</taxon>
        <taxon>Vibrionales</taxon>
        <taxon>Vibrionaceae</taxon>
        <taxon>Vibrio</taxon>
    </lineage>
</organism>
<accession>A0A1H6CDG0</accession>
<keyword evidence="5 6" id="KW-0472">Membrane</keyword>
<evidence type="ECO:0000256" key="4">
    <source>
        <dbReference type="ARBA" id="ARBA00022989"/>
    </source>
</evidence>
<dbReference type="InterPro" id="IPR003834">
    <property type="entry name" value="Cyt_c_assmbl_TM_dom"/>
</dbReference>
<feature type="transmembrane region" description="Helical" evidence="6">
    <location>
        <begin position="303"/>
        <end position="322"/>
    </location>
</feature>
<evidence type="ECO:0000256" key="5">
    <source>
        <dbReference type="ARBA" id="ARBA00023136"/>
    </source>
</evidence>
<feature type="transmembrane region" description="Helical" evidence="6">
    <location>
        <begin position="419"/>
        <end position="444"/>
    </location>
</feature>
<evidence type="ECO:0000256" key="3">
    <source>
        <dbReference type="ARBA" id="ARBA00022748"/>
    </source>
</evidence>
<dbReference type="GO" id="GO:0017004">
    <property type="term" value="P:cytochrome complex assembly"/>
    <property type="evidence" value="ECO:0007669"/>
    <property type="project" value="UniProtKB-KW"/>
</dbReference>
<evidence type="ECO:0000259" key="7">
    <source>
        <dbReference type="Pfam" id="PF02683"/>
    </source>
</evidence>
<evidence type="ECO:0000256" key="2">
    <source>
        <dbReference type="ARBA" id="ARBA00022692"/>
    </source>
</evidence>
<feature type="domain" description="Cytochrome C biogenesis protein transmembrane" evidence="7">
    <location>
        <begin position="259"/>
        <end position="474"/>
    </location>
</feature>
<dbReference type="CDD" id="cd02953">
    <property type="entry name" value="DsbDgamma"/>
    <property type="match status" value="1"/>
</dbReference>
<dbReference type="Pfam" id="PF02683">
    <property type="entry name" value="DsbD_TM"/>
    <property type="match status" value="1"/>
</dbReference>
<sequence>MHPPVKVRLLSTGQLNSEKRQLEMVVDVRLEGDWKTYWRSPGEGGVAPVFDWSDSTNIDNIDWHWPVPAYYEQLGVLTLGYKHQVSFPLVVSVTDPTQPVSLEANLRLSSCTNICVIADYPIQLDIEPSRLVLDANAAYLFAQGMSLTPKENNQVTIEGNYWDQQAQTLLLKLRSTSPWNTPLVLVDGSDVSDEFFSQPTLTIEGTTLYALYKVSNWLGKADIANKQIQVTVSDDLILSEATIQVATTPIDVPYQSGLLWMIGFALAGGLILNIMPCVLPVLGMKLNSIIAGVHHSPAQVRMSFLASSAGIITSFMLLAAGLTSLKLAGHLIGWGIQFQNYWFIGFMALVTLVFSANLLGLYNIQLPSSLNTWLAGKGNQSYGGHFIQGMFATLLATPCSAPFLGTAVAYALGASFIELWLIFVALGVGMSLPWLLFTAFPGLVRMFPRPGPWMNTVKLIFGAMMLLTSLWLVSLLSSFIGAGLTVILIIVILLALMVLVGKRYGRNAVIMLSALSVMLVGGSLIFGSVTADRWSTPIVDNLDWQKLERSQIADLVAQGNIVFVDVTADWCITCKANKIGVVLQDPVYSALQQPNTIVMRGNWTTPSDDVTQYLHSYGRYGIPFNIVYGPNHPEGIPLPVVLTSDAVIEAIKLAGGDIRD</sequence>
<dbReference type="Pfam" id="PF13899">
    <property type="entry name" value="Thioredoxin_7"/>
    <property type="match status" value="1"/>
</dbReference>
<dbReference type="GO" id="GO:0045454">
    <property type="term" value="P:cell redox homeostasis"/>
    <property type="evidence" value="ECO:0007669"/>
    <property type="project" value="TreeGrafter"/>
</dbReference>
<keyword evidence="10" id="KW-1185">Reference proteome</keyword>
<proteinExistence type="predicted"/>
<evidence type="ECO:0000313" key="9">
    <source>
        <dbReference type="EMBL" id="SEG70396.1"/>
    </source>
</evidence>
<dbReference type="Proteomes" id="UP000236721">
    <property type="component" value="Unassembled WGS sequence"/>
</dbReference>
<feature type="transmembrane region" description="Helical" evidence="6">
    <location>
        <begin position="258"/>
        <end position="282"/>
    </location>
</feature>
<evidence type="ECO:0000259" key="8">
    <source>
        <dbReference type="Pfam" id="PF11412"/>
    </source>
</evidence>
<dbReference type="EMBL" id="FNVG01000035">
    <property type="protein sequence ID" value="SEG70396.1"/>
    <property type="molecule type" value="Genomic_DNA"/>
</dbReference>
<dbReference type="GO" id="GO:0015035">
    <property type="term" value="F:protein-disulfide reductase activity"/>
    <property type="evidence" value="ECO:0007669"/>
    <property type="project" value="TreeGrafter"/>
</dbReference>
<dbReference type="InterPro" id="IPR036249">
    <property type="entry name" value="Thioredoxin-like_sf"/>
</dbReference>
<gene>
    <name evidence="9" type="ORF">SAMN04488244_1355</name>
</gene>
<evidence type="ECO:0000256" key="6">
    <source>
        <dbReference type="SAM" id="Phobius"/>
    </source>
</evidence>
<dbReference type="GO" id="GO:0016020">
    <property type="term" value="C:membrane"/>
    <property type="evidence" value="ECO:0007669"/>
    <property type="project" value="UniProtKB-SubCell"/>
</dbReference>
<feature type="domain" description="Thiol:disulfide interchange protein DsbD N-terminal" evidence="8">
    <location>
        <begin position="17"/>
        <end position="120"/>
    </location>
</feature>
<evidence type="ECO:0000256" key="1">
    <source>
        <dbReference type="ARBA" id="ARBA00004141"/>
    </source>
</evidence>
<feature type="transmembrane region" description="Helical" evidence="6">
    <location>
        <begin position="479"/>
        <end position="501"/>
    </location>
</feature>
<evidence type="ECO:0000313" key="10">
    <source>
        <dbReference type="Proteomes" id="UP000236721"/>
    </source>
</evidence>
<keyword evidence="3" id="KW-0201">Cytochrome c-type biogenesis</keyword>
<feature type="transmembrane region" description="Helical" evidence="6">
    <location>
        <begin position="342"/>
        <end position="364"/>
    </location>
</feature>
<dbReference type="AlphaFoldDB" id="A0A1H6CDG0"/>
<dbReference type="Pfam" id="PF11412">
    <property type="entry name" value="DsbD_N"/>
    <property type="match status" value="1"/>
</dbReference>
<dbReference type="InterPro" id="IPR035671">
    <property type="entry name" value="DsbD_gamma"/>
</dbReference>
<protein>
    <submittedName>
        <fullName evidence="9">Suppressor for copper-sensitivity B</fullName>
    </submittedName>
</protein>
<reference evidence="10" key="1">
    <citation type="submission" date="2016-10" db="EMBL/GenBank/DDBJ databases">
        <authorList>
            <person name="Varghese N."/>
            <person name="Submissions S."/>
        </authorList>
    </citation>
    <scope>NUCLEOTIDE SEQUENCE [LARGE SCALE GENOMIC DNA]</scope>
    <source>
        <strain evidence="10">CGMCC 1.7062</strain>
    </source>
</reference>
<dbReference type="Gene3D" id="3.40.30.10">
    <property type="entry name" value="Glutaredoxin"/>
    <property type="match status" value="1"/>
</dbReference>
<comment type="subcellular location">
    <subcellularLocation>
        <location evidence="1">Membrane</location>
        <topology evidence="1">Multi-pass membrane protein</topology>
    </subcellularLocation>
</comment>
<dbReference type="PANTHER" id="PTHR32234">
    <property type="entry name" value="THIOL:DISULFIDE INTERCHANGE PROTEIN DSBD"/>
    <property type="match status" value="1"/>
</dbReference>
<name>A0A1H6CDG0_9VIBR</name>
<keyword evidence="4 6" id="KW-1133">Transmembrane helix</keyword>
<dbReference type="PANTHER" id="PTHR32234:SF3">
    <property type="entry name" value="SUPPRESSION OF COPPER SENSITIVITY PROTEIN"/>
    <property type="match status" value="1"/>
</dbReference>
<dbReference type="SUPFAM" id="SSF52833">
    <property type="entry name" value="Thioredoxin-like"/>
    <property type="match status" value="1"/>
</dbReference>
<dbReference type="InterPro" id="IPR028250">
    <property type="entry name" value="DsbDN"/>
</dbReference>
<keyword evidence="2 6" id="KW-0812">Transmembrane</keyword>
<feature type="transmembrane region" description="Helical" evidence="6">
    <location>
        <begin position="385"/>
        <end position="413"/>
    </location>
</feature>
<feature type="transmembrane region" description="Helical" evidence="6">
    <location>
        <begin position="508"/>
        <end position="529"/>
    </location>
</feature>
<feature type="transmembrane region" description="Helical" evidence="6">
    <location>
        <begin position="456"/>
        <end position="473"/>
    </location>
</feature>